<evidence type="ECO:0000256" key="1">
    <source>
        <dbReference type="ARBA" id="ARBA00006484"/>
    </source>
</evidence>
<reference evidence="3" key="1">
    <citation type="submission" date="2018-06" db="EMBL/GenBank/DDBJ databases">
        <authorList>
            <person name="Zhirakovskaya E."/>
        </authorList>
    </citation>
    <scope>NUCLEOTIDE SEQUENCE</scope>
</reference>
<evidence type="ECO:0008006" key="4">
    <source>
        <dbReference type="Google" id="ProtNLM"/>
    </source>
</evidence>
<gene>
    <name evidence="3" type="ORF">MNBD_ALPHA01-33</name>
</gene>
<dbReference type="SUPFAM" id="SSF51735">
    <property type="entry name" value="NAD(P)-binding Rossmann-fold domains"/>
    <property type="match status" value="1"/>
</dbReference>
<dbReference type="PANTHER" id="PTHR43669">
    <property type="entry name" value="5-KETO-D-GLUCONATE 5-REDUCTASE"/>
    <property type="match status" value="1"/>
</dbReference>
<dbReference type="Gene3D" id="3.40.50.720">
    <property type="entry name" value="NAD(P)-binding Rossmann-like Domain"/>
    <property type="match status" value="1"/>
</dbReference>
<dbReference type="GO" id="GO:0016491">
    <property type="term" value="F:oxidoreductase activity"/>
    <property type="evidence" value="ECO:0007669"/>
    <property type="project" value="UniProtKB-KW"/>
</dbReference>
<evidence type="ECO:0000256" key="2">
    <source>
        <dbReference type="ARBA" id="ARBA00023002"/>
    </source>
</evidence>
<sequence length="43" mass="4466">MLKRLEEKIAVITGAGQGIGAAIAKRLASEGAKLVLVDINEDC</sequence>
<dbReference type="EMBL" id="UOEJ01000233">
    <property type="protein sequence ID" value="VAW06246.1"/>
    <property type="molecule type" value="Genomic_DNA"/>
</dbReference>
<comment type="similarity">
    <text evidence="1">Belongs to the short-chain dehydrogenases/reductases (SDR) family.</text>
</comment>
<dbReference type="PANTHER" id="PTHR43669:SF3">
    <property type="entry name" value="ALCOHOL DEHYDROGENASE, PUTATIVE (AFU_ORTHOLOGUE AFUA_3G03445)-RELATED"/>
    <property type="match status" value="1"/>
</dbReference>
<accession>A0A3B0TGT4</accession>
<keyword evidence="2" id="KW-0560">Oxidoreductase</keyword>
<dbReference type="AlphaFoldDB" id="A0A3B0TGT4"/>
<dbReference type="InterPro" id="IPR036291">
    <property type="entry name" value="NAD(P)-bd_dom_sf"/>
</dbReference>
<name>A0A3B0TGT4_9ZZZZ</name>
<organism evidence="3">
    <name type="scientific">hydrothermal vent metagenome</name>
    <dbReference type="NCBI Taxonomy" id="652676"/>
    <lineage>
        <taxon>unclassified sequences</taxon>
        <taxon>metagenomes</taxon>
        <taxon>ecological metagenomes</taxon>
    </lineage>
</organism>
<proteinExistence type="inferred from homology"/>
<evidence type="ECO:0000313" key="3">
    <source>
        <dbReference type="EMBL" id="VAW06246.1"/>
    </source>
</evidence>
<protein>
    <recommendedName>
        <fullName evidence="4">3-oxoacyl-[acyl-carrier protein] reductase</fullName>
    </recommendedName>
</protein>
<dbReference type="InterPro" id="IPR002347">
    <property type="entry name" value="SDR_fam"/>
</dbReference>
<feature type="non-terminal residue" evidence="3">
    <location>
        <position position="43"/>
    </location>
</feature>
<dbReference type="Pfam" id="PF00106">
    <property type="entry name" value="adh_short"/>
    <property type="match status" value="1"/>
</dbReference>